<evidence type="ECO:0000256" key="1">
    <source>
        <dbReference type="SAM" id="MobiDB-lite"/>
    </source>
</evidence>
<organism evidence="2 3">
    <name type="scientific">Ascodesmis nigricans</name>
    <dbReference type="NCBI Taxonomy" id="341454"/>
    <lineage>
        <taxon>Eukaryota</taxon>
        <taxon>Fungi</taxon>
        <taxon>Dikarya</taxon>
        <taxon>Ascomycota</taxon>
        <taxon>Pezizomycotina</taxon>
        <taxon>Pezizomycetes</taxon>
        <taxon>Pezizales</taxon>
        <taxon>Ascodesmidaceae</taxon>
        <taxon>Ascodesmis</taxon>
    </lineage>
</organism>
<dbReference type="AlphaFoldDB" id="A0A4S2MU86"/>
<evidence type="ECO:0000313" key="3">
    <source>
        <dbReference type="Proteomes" id="UP000298138"/>
    </source>
</evidence>
<evidence type="ECO:0000313" key="2">
    <source>
        <dbReference type="EMBL" id="TGZ80047.1"/>
    </source>
</evidence>
<proteinExistence type="predicted"/>
<keyword evidence="3" id="KW-1185">Reference proteome</keyword>
<dbReference type="EMBL" id="ML220127">
    <property type="protein sequence ID" value="TGZ80047.1"/>
    <property type="molecule type" value="Genomic_DNA"/>
</dbReference>
<feature type="region of interest" description="Disordered" evidence="1">
    <location>
        <begin position="141"/>
        <end position="201"/>
    </location>
</feature>
<sequence length="260" mass="28742">MTAGAPQSGEDSRASIQMLPYCIGTVTHLTAVLGNVQLSMLKWQYWGCANKGMPTAWQYVEWHFPFLGSSDVSWYDLIWRKARWSETPDVSEPEELPVGQSLGSMHGKSLDGLGDLIRLSVNGLIEKTCRAWEPFNKSMTSPWRVSRRCPPSPPHPAPAEGEASGKAATEPSGEETEKASEGEGEEAPKEGEEMELVTIEPPKKLTYCERVHPLPTTQMKSRIITLLVGPTESQTQISPHLSFLLTSPYSREIQTPDSSM</sequence>
<dbReference type="Proteomes" id="UP000298138">
    <property type="component" value="Unassembled WGS sequence"/>
</dbReference>
<gene>
    <name evidence="2" type="ORF">EX30DRAFT_349766</name>
</gene>
<name>A0A4S2MU86_9PEZI</name>
<dbReference type="InParanoid" id="A0A4S2MU86"/>
<feature type="compositionally biased region" description="Basic and acidic residues" evidence="1">
    <location>
        <begin position="175"/>
        <end position="191"/>
    </location>
</feature>
<reference evidence="2 3" key="1">
    <citation type="submission" date="2019-04" db="EMBL/GenBank/DDBJ databases">
        <title>Comparative genomics and transcriptomics to analyze fruiting body development in filamentous ascomycetes.</title>
        <authorList>
            <consortium name="DOE Joint Genome Institute"/>
            <person name="Lutkenhaus R."/>
            <person name="Traeger S."/>
            <person name="Breuer J."/>
            <person name="Kuo A."/>
            <person name="Lipzen A."/>
            <person name="Pangilinan J."/>
            <person name="Dilworth D."/>
            <person name="Sandor L."/>
            <person name="Poggeler S."/>
            <person name="Barry K."/>
            <person name="Grigoriev I.V."/>
            <person name="Nowrousian M."/>
        </authorList>
    </citation>
    <scope>NUCLEOTIDE SEQUENCE [LARGE SCALE GENOMIC DNA]</scope>
    <source>
        <strain evidence="2 3">CBS 389.68</strain>
    </source>
</reference>
<protein>
    <submittedName>
        <fullName evidence="2">Uncharacterized protein</fullName>
    </submittedName>
</protein>
<accession>A0A4S2MU86</accession>